<evidence type="ECO:0000313" key="12">
    <source>
        <dbReference type="Proteomes" id="UP000630097"/>
    </source>
</evidence>
<protein>
    <recommendedName>
        <fullName evidence="1">non-specific serine/threonine protein kinase</fullName>
        <ecNumber evidence="1">2.7.11.1</ecNumber>
    </recommendedName>
</protein>
<feature type="region of interest" description="Disordered" evidence="8">
    <location>
        <begin position="354"/>
        <end position="425"/>
    </location>
</feature>
<evidence type="ECO:0000256" key="7">
    <source>
        <dbReference type="PROSITE-ProRule" id="PRU10141"/>
    </source>
</evidence>
<dbReference type="PROSITE" id="PS50011">
    <property type="entry name" value="PROTEIN_KINASE_DOM"/>
    <property type="match status" value="1"/>
</dbReference>
<evidence type="ECO:0000256" key="5">
    <source>
        <dbReference type="ARBA" id="ARBA00022777"/>
    </source>
</evidence>
<name>A0A8J3PWH8_9ACTN</name>
<evidence type="ECO:0000256" key="9">
    <source>
        <dbReference type="SAM" id="Phobius"/>
    </source>
</evidence>
<accession>A0A8J3PWH8</accession>
<dbReference type="EC" id="2.7.11.1" evidence="1"/>
<evidence type="ECO:0000256" key="3">
    <source>
        <dbReference type="ARBA" id="ARBA00022679"/>
    </source>
</evidence>
<dbReference type="EMBL" id="BONV01000028">
    <property type="protein sequence ID" value="GIG82282.1"/>
    <property type="molecule type" value="Genomic_DNA"/>
</dbReference>
<dbReference type="Proteomes" id="UP000630097">
    <property type="component" value="Unassembled WGS sequence"/>
</dbReference>
<feature type="binding site" evidence="7">
    <location>
        <position position="38"/>
    </location>
    <ligand>
        <name>ATP</name>
        <dbReference type="ChEBI" id="CHEBI:30616"/>
    </ligand>
</feature>
<keyword evidence="2" id="KW-0723">Serine/threonine-protein kinase</keyword>
<keyword evidence="9" id="KW-0472">Membrane</keyword>
<evidence type="ECO:0000256" key="1">
    <source>
        <dbReference type="ARBA" id="ARBA00012513"/>
    </source>
</evidence>
<reference evidence="11 12" key="1">
    <citation type="submission" date="2021-01" db="EMBL/GenBank/DDBJ databases">
        <title>Whole genome shotgun sequence of Planotetraspora kaengkrachanensis NBRC 104272.</title>
        <authorList>
            <person name="Komaki H."/>
            <person name="Tamura T."/>
        </authorList>
    </citation>
    <scope>NUCLEOTIDE SEQUENCE [LARGE SCALE GENOMIC DNA]</scope>
    <source>
        <strain evidence="11 12">NBRC 104272</strain>
    </source>
</reference>
<dbReference type="InterPro" id="IPR017441">
    <property type="entry name" value="Protein_kinase_ATP_BS"/>
</dbReference>
<dbReference type="PANTHER" id="PTHR43289">
    <property type="entry name" value="MITOGEN-ACTIVATED PROTEIN KINASE KINASE KINASE 20-RELATED"/>
    <property type="match status" value="1"/>
</dbReference>
<proteinExistence type="predicted"/>
<dbReference type="Gene3D" id="3.30.200.20">
    <property type="entry name" value="Phosphorylase Kinase, domain 1"/>
    <property type="match status" value="1"/>
</dbReference>
<gene>
    <name evidence="11" type="ORF">Pka01_54090</name>
</gene>
<dbReference type="PROSITE" id="PS00107">
    <property type="entry name" value="PROTEIN_KINASE_ATP"/>
    <property type="match status" value="1"/>
</dbReference>
<dbReference type="SUPFAM" id="SSF56112">
    <property type="entry name" value="Protein kinase-like (PK-like)"/>
    <property type="match status" value="1"/>
</dbReference>
<feature type="compositionally biased region" description="Low complexity" evidence="8">
    <location>
        <begin position="393"/>
        <end position="423"/>
    </location>
</feature>
<sequence length="747" mass="77866">MNAWSVPGYREDRELGSGETGRVVLATYVENGGRAAIKYLSDELSSDASFRVAFRDEARRLAEIADPNIARVYGYVESHLDSAVVMEFVEGASLREILRERGALSPEAALVVLKGSLLGLAAAHDAGIVHRDYKPGNVLVRADGSVKLTDFGVAVAADPSLPGGTPLYLAPEQWNGASAAPATDLYAATCVFFECLTGHAPYDADHVATLRQLHQGARIPVDGVPNPLRHLVIRGLAKNPADRPASAREFVGELEMAAFDAFGPEWERRGRRQPAADADLGLSAADLGFPPVDPGLSQVRSGPSSNDRDPRTSTGSRRAVRRPRRYGLPILITSGVLAVGVVAAVVAVNRDTGHTSQISAEQARTGGATAAPAESATPDTSPSHTRATSPAEAGGSSPVPAGTASASTAPASTAPTSAAPVTPNDLKVAGFDGRTATVRVKTPTSQSITLTARFAEGPSPSKLTVSGRKTVELDGSTSYHRSIKGGFTAPDCGRTVYRQVTISAGTPVTRARSKVVAVKGDACPAPSVEKAAVDWDGRTARITVTTDGPGEVHLAAEFTRREKNGPAKVVANASRTLSGDTTYNLSLPGHLGTVDCGETAYFGVKVTTDPAAADGPQTREVQMSGPKCGPPTVSIASWDGSTLSVKVTNASPDPVTLTAAFRQTVTAGRRTVKRDSRHETELSGDSAYNQMFTVRFATPQCGYEDVRRAEVNVSSALGTASDAATSVHRGDACAGSMRQPTGKGRAG</sequence>
<keyword evidence="6 7" id="KW-0067">ATP-binding</keyword>
<evidence type="ECO:0000259" key="10">
    <source>
        <dbReference type="PROSITE" id="PS50011"/>
    </source>
</evidence>
<evidence type="ECO:0000313" key="11">
    <source>
        <dbReference type="EMBL" id="GIG82282.1"/>
    </source>
</evidence>
<evidence type="ECO:0000256" key="2">
    <source>
        <dbReference type="ARBA" id="ARBA00022527"/>
    </source>
</evidence>
<evidence type="ECO:0000256" key="6">
    <source>
        <dbReference type="ARBA" id="ARBA00022840"/>
    </source>
</evidence>
<comment type="caution">
    <text evidence="11">The sequence shown here is derived from an EMBL/GenBank/DDBJ whole genome shotgun (WGS) entry which is preliminary data.</text>
</comment>
<dbReference type="PROSITE" id="PS00108">
    <property type="entry name" value="PROTEIN_KINASE_ST"/>
    <property type="match status" value="1"/>
</dbReference>
<evidence type="ECO:0000256" key="8">
    <source>
        <dbReference type="SAM" id="MobiDB-lite"/>
    </source>
</evidence>
<feature type="transmembrane region" description="Helical" evidence="9">
    <location>
        <begin position="326"/>
        <end position="348"/>
    </location>
</feature>
<dbReference type="InterPro" id="IPR008271">
    <property type="entry name" value="Ser/Thr_kinase_AS"/>
</dbReference>
<dbReference type="AlphaFoldDB" id="A0A8J3PWH8"/>
<dbReference type="Pfam" id="PF00069">
    <property type="entry name" value="Pkinase"/>
    <property type="match status" value="1"/>
</dbReference>
<keyword evidence="4 7" id="KW-0547">Nucleotide-binding</keyword>
<dbReference type="RefSeq" id="WP_203885631.1">
    <property type="nucleotide sequence ID" value="NZ_BAABHH010000003.1"/>
</dbReference>
<keyword evidence="12" id="KW-1185">Reference proteome</keyword>
<dbReference type="GO" id="GO:0005524">
    <property type="term" value="F:ATP binding"/>
    <property type="evidence" value="ECO:0007669"/>
    <property type="project" value="UniProtKB-UniRule"/>
</dbReference>
<organism evidence="11 12">
    <name type="scientific">Planotetraspora kaengkrachanensis</name>
    <dbReference type="NCBI Taxonomy" id="575193"/>
    <lineage>
        <taxon>Bacteria</taxon>
        <taxon>Bacillati</taxon>
        <taxon>Actinomycetota</taxon>
        <taxon>Actinomycetes</taxon>
        <taxon>Streptosporangiales</taxon>
        <taxon>Streptosporangiaceae</taxon>
        <taxon>Planotetraspora</taxon>
    </lineage>
</organism>
<keyword evidence="9" id="KW-0812">Transmembrane</keyword>
<keyword evidence="5" id="KW-0418">Kinase</keyword>
<keyword evidence="9" id="KW-1133">Transmembrane helix</keyword>
<evidence type="ECO:0000256" key="4">
    <source>
        <dbReference type="ARBA" id="ARBA00022741"/>
    </source>
</evidence>
<dbReference type="CDD" id="cd14014">
    <property type="entry name" value="STKc_PknB_like"/>
    <property type="match status" value="1"/>
</dbReference>
<dbReference type="InterPro" id="IPR000719">
    <property type="entry name" value="Prot_kinase_dom"/>
</dbReference>
<dbReference type="GO" id="GO:0004674">
    <property type="term" value="F:protein serine/threonine kinase activity"/>
    <property type="evidence" value="ECO:0007669"/>
    <property type="project" value="UniProtKB-KW"/>
</dbReference>
<keyword evidence="3" id="KW-0808">Transferase</keyword>
<feature type="compositionally biased region" description="Polar residues" evidence="8">
    <location>
        <begin position="377"/>
        <end position="388"/>
    </location>
</feature>
<dbReference type="InterPro" id="IPR011009">
    <property type="entry name" value="Kinase-like_dom_sf"/>
</dbReference>
<feature type="domain" description="Protein kinase" evidence="10">
    <location>
        <begin position="9"/>
        <end position="259"/>
    </location>
</feature>
<dbReference type="Gene3D" id="1.10.510.10">
    <property type="entry name" value="Transferase(Phosphotransferase) domain 1"/>
    <property type="match status" value="1"/>
</dbReference>
<dbReference type="PANTHER" id="PTHR43289:SF6">
    <property type="entry name" value="SERINE_THREONINE-PROTEIN KINASE NEKL-3"/>
    <property type="match status" value="1"/>
</dbReference>
<feature type="region of interest" description="Disordered" evidence="8">
    <location>
        <begin position="291"/>
        <end position="321"/>
    </location>
</feature>